<gene>
    <name evidence="1" type="ORF">A2786_04480</name>
</gene>
<evidence type="ECO:0000313" key="2">
    <source>
        <dbReference type="Proteomes" id="UP000179233"/>
    </source>
</evidence>
<dbReference type="EMBL" id="MHCJ01000003">
    <property type="protein sequence ID" value="OGY18722.1"/>
    <property type="molecule type" value="Genomic_DNA"/>
</dbReference>
<proteinExistence type="predicted"/>
<organism evidence="1 2">
    <name type="scientific">Candidatus Chisholmbacteria bacterium RIFCSPHIGHO2_01_FULL_52_32</name>
    <dbReference type="NCBI Taxonomy" id="1797591"/>
    <lineage>
        <taxon>Bacteria</taxon>
        <taxon>Candidatus Chisholmiibacteriota</taxon>
    </lineage>
</organism>
<comment type="caution">
    <text evidence="1">The sequence shown here is derived from an EMBL/GenBank/DDBJ whole genome shotgun (WGS) entry which is preliminary data.</text>
</comment>
<accession>A0A1G1VTL2</accession>
<evidence type="ECO:0000313" key="1">
    <source>
        <dbReference type="EMBL" id="OGY18722.1"/>
    </source>
</evidence>
<name>A0A1G1VTL2_9BACT</name>
<sequence>MFNIPSTLTPIGIFPVYFIRKRIYYSRKERREKLNNLRLGPVFMCYARIRGYLAVMCFSIPNIVHFLS</sequence>
<reference evidence="1 2" key="1">
    <citation type="journal article" date="2016" name="Nat. Commun.">
        <title>Thousands of microbial genomes shed light on interconnected biogeochemical processes in an aquifer system.</title>
        <authorList>
            <person name="Anantharaman K."/>
            <person name="Brown C.T."/>
            <person name="Hug L.A."/>
            <person name="Sharon I."/>
            <person name="Castelle C.J."/>
            <person name="Probst A.J."/>
            <person name="Thomas B.C."/>
            <person name="Singh A."/>
            <person name="Wilkins M.J."/>
            <person name="Karaoz U."/>
            <person name="Brodie E.L."/>
            <person name="Williams K.H."/>
            <person name="Hubbard S.S."/>
            <person name="Banfield J.F."/>
        </authorList>
    </citation>
    <scope>NUCLEOTIDE SEQUENCE [LARGE SCALE GENOMIC DNA]</scope>
</reference>
<dbReference type="AlphaFoldDB" id="A0A1G1VTL2"/>
<dbReference type="Proteomes" id="UP000179233">
    <property type="component" value="Unassembled WGS sequence"/>
</dbReference>
<protein>
    <submittedName>
        <fullName evidence="1">Uncharacterized protein</fullName>
    </submittedName>
</protein>